<gene>
    <name evidence="12" type="ORF">ARD30_18390</name>
    <name evidence="13" type="ORF">SAMN05660750_00607</name>
</gene>
<organism evidence="12 14">
    <name type="scientific">Bosea thiooxidans</name>
    <dbReference type="NCBI Taxonomy" id="53254"/>
    <lineage>
        <taxon>Bacteria</taxon>
        <taxon>Pseudomonadati</taxon>
        <taxon>Pseudomonadota</taxon>
        <taxon>Alphaproteobacteria</taxon>
        <taxon>Hyphomicrobiales</taxon>
        <taxon>Boseaceae</taxon>
        <taxon>Bosea</taxon>
    </lineage>
</organism>
<evidence type="ECO:0000256" key="6">
    <source>
        <dbReference type="ARBA" id="ARBA00023065"/>
    </source>
</evidence>
<name>A0A0Q3KHR8_9HYPH</name>
<dbReference type="Proteomes" id="UP000051562">
    <property type="component" value="Unassembled WGS sequence"/>
</dbReference>
<evidence type="ECO:0000313" key="13">
    <source>
        <dbReference type="EMBL" id="SKB40410.1"/>
    </source>
</evidence>
<dbReference type="Proteomes" id="UP000190130">
    <property type="component" value="Unassembled WGS sequence"/>
</dbReference>
<evidence type="ECO:0000313" key="12">
    <source>
        <dbReference type="EMBL" id="KQK29211.1"/>
    </source>
</evidence>
<feature type="signal peptide" evidence="10">
    <location>
        <begin position="1"/>
        <end position="21"/>
    </location>
</feature>
<dbReference type="AlphaFoldDB" id="A0A0Q3KHR8"/>
<keyword evidence="2 10" id="KW-0813">Transport</keyword>
<dbReference type="GO" id="GO:0046930">
    <property type="term" value="C:pore complex"/>
    <property type="evidence" value="ECO:0007669"/>
    <property type="project" value="UniProtKB-KW"/>
</dbReference>
<dbReference type="GO" id="GO:0009279">
    <property type="term" value="C:cell outer membrane"/>
    <property type="evidence" value="ECO:0007669"/>
    <property type="project" value="UniProtKB-SubCell"/>
</dbReference>
<comment type="domain">
    <text evidence="10">Consists of 16-stranded beta-barrel sheets, with large surface-exposed loops, that form a transmembrane pore at the center of each barrel. The pore is partially ocluded by a peptide loop that folds into the pore lumen.</text>
</comment>
<comment type="function">
    <text evidence="10">Forms passive diffusion pores that allow small molecular weight hydrophilic materials across the outer membrane.</text>
</comment>
<evidence type="ECO:0000313" key="15">
    <source>
        <dbReference type="Proteomes" id="UP000190130"/>
    </source>
</evidence>
<protein>
    <recommendedName>
        <fullName evidence="10">Porin</fullName>
    </recommendedName>
</protein>
<sequence length="432" mass="45359">MRSPALVASAAGRWVSTAALAAVLSLLAGAEAGAASKPPLFLRSCTIEPPEQTPLFSAPTSARAAAGDETDDDGDDDDDDDDDDDAPRGFISPGSSTCIAVSGTVNAGIQRDDFRANALARATGLVPQSVTSFPLSTTFRIETGQSLSNGLYLASAFEFSVDTNSEGGNDLSIGEISVTLGAFTFGVAGSRFDFWAGDEFAFIARIPSRTVSLIGYERQLTEAVSLSLSAEGASVDQSTTLPTAGKRVPDGVARLLYESGPLTLHGAVALRDVPSFGGSSLLGRAAILGLTWDGTLLERPLTLTGQIAEATNAAAYIGSRLDQRTALPLIASDITTRGWSGVVSIGREWTDEWSSNAYVSRYRLSVAQSTGSRGEIRIDRLAANLVWAPVDGLRLGLEASLAWQRIDLAARSLAANLNGRQMSAQLFIERSF</sequence>
<keyword evidence="6 10" id="KW-0406">Ion transport</keyword>
<dbReference type="RefSeq" id="WP_055729381.1">
    <property type="nucleotide sequence ID" value="NZ_FUYX01000001.1"/>
</dbReference>
<accession>A0A0Q3KHR8</accession>
<reference evidence="13 15" key="2">
    <citation type="submission" date="2017-02" db="EMBL/GenBank/DDBJ databases">
        <authorList>
            <person name="Peterson S.W."/>
        </authorList>
    </citation>
    <scope>NUCLEOTIDE SEQUENCE [LARGE SCALE GENOMIC DNA]</scope>
    <source>
        <strain evidence="13 15">DSM 9653</strain>
    </source>
</reference>
<dbReference type="Pfam" id="PF02530">
    <property type="entry name" value="Porin_2"/>
    <property type="match status" value="1"/>
</dbReference>
<keyword evidence="5 10" id="KW-0732">Signal</keyword>
<dbReference type="GO" id="GO:0015288">
    <property type="term" value="F:porin activity"/>
    <property type="evidence" value="ECO:0007669"/>
    <property type="project" value="UniProtKB-KW"/>
</dbReference>
<feature type="chain" id="PRO_5014484044" description="Porin" evidence="10">
    <location>
        <begin position="22"/>
        <end position="432"/>
    </location>
</feature>
<evidence type="ECO:0000256" key="3">
    <source>
        <dbReference type="ARBA" id="ARBA00022452"/>
    </source>
</evidence>
<proteinExistence type="inferred from homology"/>
<dbReference type="OrthoDB" id="8433962at2"/>
<dbReference type="STRING" id="53254.SAMN05660750_00607"/>
<reference evidence="12 14" key="1">
    <citation type="submission" date="2015-10" db="EMBL/GenBank/DDBJ databases">
        <title>Draft genome of Bosea thiooxidans.</title>
        <authorList>
            <person name="Wang X."/>
        </authorList>
    </citation>
    <scope>NUCLEOTIDE SEQUENCE [LARGE SCALE GENOMIC DNA]</scope>
    <source>
        <strain evidence="12 14">CGMCC 9174</strain>
    </source>
</reference>
<evidence type="ECO:0000256" key="4">
    <source>
        <dbReference type="ARBA" id="ARBA00022692"/>
    </source>
</evidence>
<dbReference type="SUPFAM" id="SSF56935">
    <property type="entry name" value="Porins"/>
    <property type="match status" value="1"/>
</dbReference>
<dbReference type="GO" id="GO:0006811">
    <property type="term" value="P:monoatomic ion transport"/>
    <property type="evidence" value="ECO:0007669"/>
    <property type="project" value="UniProtKB-KW"/>
</dbReference>
<dbReference type="EMBL" id="LMAR01000051">
    <property type="protein sequence ID" value="KQK29211.1"/>
    <property type="molecule type" value="Genomic_DNA"/>
</dbReference>
<keyword evidence="7 10" id="KW-0626">Porin</keyword>
<keyword evidence="9 10" id="KW-0998">Cell outer membrane</keyword>
<dbReference type="EMBL" id="FUYX01000001">
    <property type="protein sequence ID" value="SKB40410.1"/>
    <property type="molecule type" value="Genomic_DNA"/>
</dbReference>
<evidence type="ECO:0000256" key="8">
    <source>
        <dbReference type="ARBA" id="ARBA00023136"/>
    </source>
</evidence>
<evidence type="ECO:0000256" key="10">
    <source>
        <dbReference type="RuleBase" id="RU364005"/>
    </source>
</evidence>
<comment type="similarity">
    <text evidence="1 10">Belongs to the alphaproteobacteria porin family.</text>
</comment>
<feature type="compositionally biased region" description="Acidic residues" evidence="11">
    <location>
        <begin position="68"/>
        <end position="85"/>
    </location>
</feature>
<keyword evidence="14" id="KW-1185">Reference proteome</keyword>
<evidence type="ECO:0000256" key="1">
    <source>
        <dbReference type="ARBA" id="ARBA00009521"/>
    </source>
</evidence>
<dbReference type="InterPro" id="IPR003684">
    <property type="entry name" value="Porin_alphabac"/>
</dbReference>
<evidence type="ECO:0000256" key="5">
    <source>
        <dbReference type="ARBA" id="ARBA00022729"/>
    </source>
</evidence>
<keyword evidence="4 10" id="KW-0812">Transmembrane</keyword>
<evidence type="ECO:0000256" key="7">
    <source>
        <dbReference type="ARBA" id="ARBA00023114"/>
    </source>
</evidence>
<comment type="subcellular location">
    <subcellularLocation>
        <location evidence="10">Cell outer membrane</location>
        <topology evidence="10">Multi-pass membrane protein</topology>
    </subcellularLocation>
</comment>
<evidence type="ECO:0000256" key="11">
    <source>
        <dbReference type="SAM" id="MobiDB-lite"/>
    </source>
</evidence>
<feature type="region of interest" description="Disordered" evidence="11">
    <location>
        <begin position="52"/>
        <end position="95"/>
    </location>
</feature>
<keyword evidence="8 10" id="KW-0472">Membrane</keyword>
<evidence type="ECO:0000256" key="9">
    <source>
        <dbReference type="ARBA" id="ARBA00023237"/>
    </source>
</evidence>
<keyword evidence="3 10" id="KW-1134">Transmembrane beta strand</keyword>
<evidence type="ECO:0000313" key="14">
    <source>
        <dbReference type="Proteomes" id="UP000051562"/>
    </source>
</evidence>
<evidence type="ECO:0000256" key="2">
    <source>
        <dbReference type="ARBA" id="ARBA00022448"/>
    </source>
</evidence>